<keyword evidence="2" id="KW-0732">Signal</keyword>
<feature type="chain" id="PRO_5006613220" evidence="2">
    <location>
        <begin position="22"/>
        <end position="335"/>
    </location>
</feature>
<dbReference type="SUPFAM" id="SSF54423">
    <property type="entry name" value="DsbC/DsbG N-terminal domain-like"/>
    <property type="match status" value="1"/>
</dbReference>
<geneLocation type="plasmid" evidence="3">
    <name>ApAb3p2</name>
</geneLocation>
<keyword evidence="3" id="KW-0614">Plasmid</keyword>
<feature type="compositionally biased region" description="Polar residues" evidence="1">
    <location>
        <begin position="27"/>
        <end position="49"/>
    </location>
</feature>
<dbReference type="EMBL" id="CP013470">
    <property type="protein sequence ID" value="ALR88390.1"/>
    <property type="molecule type" value="Genomic_DNA"/>
</dbReference>
<evidence type="ECO:0000256" key="2">
    <source>
        <dbReference type="SAM" id="SignalP"/>
    </source>
</evidence>
<dbReference type="RefSeq" id="WP_124306934.1">
    <property type="nucleotide sequence ID" value="NZ_CP013470.1"/>
</dbReference>
<dbReference type="InterPro" id="IPR009094">
    <property type="entry name" value="DiS-bond_isomerase_DsbC/G_N_sf"/>
</dbReference>
<organism evidence="3">
    <name type="scientific">Acetobacter pasteurianus</name>
    <name type="common">Acetobacter turbidans</name>
    <dbReference type="NCBI Taxonomy" id="438"/>
    <lineage>
        <taxon>Bacteria</taxon>
        <taxon>Pseudomonadati</taxon>
        <taxon>Pseudomonadota</taxon>
        <taxon>Alphaproteobacteria</taxon>
        <taxon>Acetobacterales</taxon>
        <taxon>Acetobacteraceae</taxon>
        <taxon>Acetobacter</taxon>
    </lineage>
</organism>
<dbReference type="GO" id="GO:0042597">
    <property type="term" value="C:periplasmic space"/>
    <property type="evidence" value="ECO:0007669"/>
    <property type="project" value="InterPro"/>
</dbReference>
<sequence>MLRFYPLALTLILLAPTVTKAQQCSIASNGTSSAPSTSLPPERQSNPSDSYDALNRLTGSGAHLASPGQFHGFETGAAYTPDRVFIYFLPKDHRGVLGGTAIPVPYDTLRSLSGKRATDLAPWHGIRGMFLQNGSHFQVIYATPDGQAAVAGSLWDASGRDVTRQQIQHIPGAVPSVRMDGAQITKTVLASLHGGTVGSLSAPSTVMLIDPQCMYSIKAAQNLMPLVQAGKLRLKVVPLSVLDYEDRGESTRNAQAMLSYPETDMVRAWLGGHLHERADTPASNAASQLAENGTFAKSIALKGTPTFLWIRTDGSLGRLEGNPTDVSSFLGELAR</sequence>
<dbReference type="SUPFAM" id="SSF52833">
    <property type="entry name" value="Thioredoxin-like"/>
    <property type="match status" value="1"/>
</dbReference>
<gene>
    <name evidence="3" type="ORF">DB34_14635</name>
</gene>
<protein>
    <submittedName>
        <fullName evidence="3">Thiol:disulfide interchange protein</fullName>
    </submittedName>
</protein>
<reference evidence="3" key="1">
    <citation type="submission" date="2015-11" db="EMBL/GenBank/DDBJ databases">
        <title>Plasmid sequences of Acetobacter pasteurianus Ab3.</title>
        <authorList>
            <person name="Xia K."/>
            <person name="Li Y."/>
        </authorList>
    </citation>
    <scope>NUCLEOTIDE SEQUENCE</scope>
    <source>
        <strain evidence="3">Ab3</strain>
        <plasmid evidence="3">ApAb3p2</plasmid>
    </source>
</reference>
<accession>A0A0S3JPT2</accession>
<name>A0A0S3JPT2_ACEPA</name>
<dbReference type="Gene3D" id="3.10.450.70">
    <property type="entry name" value="Disulphide bond isomerase, DsbC/G, N-terminal"/>
    <property type="match status" value="1"/>
</dbReference>
<evidence type="ECO:0000256" key="1">
    <source>
        <dbReference type="SAM" id="MobiDB-lite"/>
    </source>
</evidence>
<feature type="signal peptide" evidence="2">
    <location>
        <begin position="1"/>
        <end position="21"/>
    </location>
</feature>
<dbReference type="Gene3D" id="3.40.30.10">
    <property type="entry name" value="Glutaredoxin"/>
    <property type="match status" value="1"/>
</dbReference>
<proteinExistence type="predicted"/>
<feature type="region of interest" description="Disordered" evidence="1">
    <location>
        <begin position="27"/>
        <end position="53"/>
    </location>
</feature>
<evidence type="ECO:0000313" key="3">
    <source>
        <dbReference type="EMBL" id="ALR88390.1"/>
    </source>
</evidence>
<dbReference type="AlphaFoldDB" id="A0A0S3JPT2"/>
<dbReference type="InterPro" id="IPR036249">
    <property type="entry name" value="Thioredoxin-like_sf"/>
</dbReference>